<dbReference type="EMBL" id="HBUE01317962">
    <property type="protein sequence ID" value="CAG6586653.1"/>
    <property type="molecule type" value="Transcribed_RNA"/>
</dbReference>
<name>A0A8D8HGJ3_CULPI</name>
<dbReference type="EMBL" id="HBUE01211528">
    <property type="protein sequence ID" value="CAG6534705.1"/>
    <property type="molecule type" value="Transcribed_RNA"/>
</dbReference>
<evidence type="ECO:0000313" key="2">
    <source>
        <dbReference type="EMBL" id="CAG6534705.1"/>
    </source>
</evidence>
<sequence length="160" mass="17163">MDQPRNTVEHHRRRAQTPLEVLQGHLLRPAETSPNRGNQTDPPMSAGSVLPTSGENVDQKCPTSPAPTGSTAHHRKHQRRRCGTTPRQQSNAAHPADLRPGSDLEPVPSGPPRAGQTGRSVRRSGPRAGHVDAGVEAPLAYAALVLLQPVPAHEAWPDRA</sequence>
<evidence type="ECO:0000256" key="1">
    <source>
        <dbReference type="SAM" id="MobiDB-lite"/>
    </source>
</evidence>
<reference evidence="2" key="1">
    <citation type="submission" date="2021-05" db="EMBL/GenBank/DDBJ databases">
        <authorList>
            <person name="Alioto T."/>
            <person name="Alioto T."/>
            <person name="Gomez Garrido J."/>
        </authorList>
    </citation>
    <scope>NUCLEOTIDE SEQUENCE</scope>
</reference>
<protein>
    <submittedName>
        <fullName evidence="2">(northern house mosquito) hypothetical protein</fullName>
    </submittedName>
</protein>
<feature type="region of interest" description="Disordered" evidence="1">
    <location>
        <begin position="1"/>
        <end position="131"/>
    </location>
</feature>
<organism evidence="2">
    <name type="scientific">Culex pipiens</name>
    <name type="common">House mosquito</name>
    <dbReference type="NCBI Taxonomy" id="7175"/>
    <lineage>
        <taxon>Eukaryota</taxon>
        <taxon>Metazoa</taxon>
        <taxon>Ecdysozoa</taxon>
        <taxon>Arthropoda</taxon>
        <taxon>Hexapoda</taxon>
        <taxon>Insecta</taxon>
        <taxon>Pterygota</taxon>
        <taxon>Neoptera</taxon>
        <taxon>Endopterygota</taxon>
        <taxon>Diptera</taxon>
        <taxon>Nematocera</taxon>
        <taxon>Culicoidea</taxon>
        <taxon>Culicidae</taxon>
        <taxon>Culicinae</taxon>
        <taxon>Culicini</taxon>
        <taxon>Culex</taxon>
        <taxon>Culex</taxon>
    </lineage>
</organism>
<feature type="compositionally biased region" description="Basic residues" evidence="1">
    <location>
        <begin position="72"/>
        <end position="82"/>
    </location>
</feature>
<dbReference type="AlphaFoldDB" id="A0A8D8HGJ3"/>
<proteinExistence type="predicted"/>
<accession>A0A8D8HGJ3</accession>
<feature type="compositionally biased region" description="Polar residues" evidence="1">
    <location>
        <begin position="32"/>
        <end position="42"/>
    </location>
</feature>